<gene>
    <name evidence="4" type="ORF">SAMN04489750_2897</name>
</gene>
<comment type="similarity">
    <text evidence="2">Belongs to the LppX/LprAFG lipoprotein family.</text>
</comment>
<dbReference type="Proteomes" id="UP000250028">
    <property type="component" value="Unassembled WGS sequence"/>
</dbReference>
<evidence type="ECO:0000313" key="5">
    <source>
        <dbReference type="Proteomes" id="UP000250028"/>
    </source>
</evidence>
<keyword evidence="5" id="KW-1185">Reference proteome</keyword>
<dbReference type="GO" id="GO:0030313">
    <property type="term" value="C:cell envelope"/>
    <property type="evidence" value="ECO:0007669"/>
    <property type="project" value="UniProtKB-SubCell"/>
</dbReference>
<dbReference type="EMBL" id="UESZ01000001">
    <property type="protein sequence ID" value="SSA35534.1"/>
    <property type="molecule type" value="Genomic_DNA"/>
</dbReference>
<evidence type="ECO:0000256" key="2">
    <source>
        <dbReference type="ARBA" id="ARBA00009194"/>
    </source>
</evidence>
<evidence type="ECO:0000256" key="1">
    <source>
        <dbReference type="ARBA" id="ARBA00004196"/>
    </source>
</evidence>
<dbReference type="CDD" id="cd16334">
    <property type="entry name" value="LppX-like"/>
    <property type="match status" value="1"/>
</dbReference>
<dbReference type="InterPro" id="IPR009830">
    <property type="entry name" value="LppX/LprAFG"/>
</dbReference>
<sequence>MSIPGATRGYGGGIMRRRSLLASVAVLAVAGGLTGCTSSSGPKPTDAAQTPTQLLAKARDTMNATSGVHVDMVGKDIPKDTNAVLSAKGDATPATPAWQGNVNLQFNGTALQVPVVAIKDDMWAQIFGSEQKIDPAKYKVPNPAGFFDKEHGLGSLLGKVTDAKFGDEKRVGKVIVQTVSGSISAAEVHSVFSIGPSTGKYDFTFGVDESTNQLLTMTINGPFYSNANASYDVSFDSYGQTVDIKAP</sequence>
<proteinExistence type="inferred from homology"/>
<name>A0A2Y8ZU52_9MICO</name>
<evidence type="ECO:0000313" key="4">
    <source>
        <dbReference type="EMBL" id="SSA35534.1"/>
    </source>
</evidence>
<evidence type="ECO:0008006" key="6">
    <source>
        <dbReference type="Google" id="ProtNLM"/>
    </source>
</evidence>
<dbReference type="Gene3D" id="2.50.20.20">
    <property type="match status" value="1"/>
</dbReference>
<keyword evidence="3" id="KW-0472">Membrane</keyword>
<comment type="subcellular location">
    <subcellularLocation>
        <location evidence="1">Cell envelope</location>
    </subcellularLocation>
</comment>
<dbReference type="Pfam" id="PF07161">
    <property type="entry name" value="LppX_LprAFG"/>
    <property type="match status" value="1"/>
</dbReference>
<organism evidence="4 5">
    <name type="scientific">Branchiibius hedensis</name>
    <dbReference type="NCBI Taxonomy" id="672460"/>
    <lineage>
        <taxon>Bacteria</taxon>
        <taxon>Bacillati</taxon>
        <taxon>Actinomycetota</taxon>
        <taxon>Actinomycetes</taxon>
        <taxon>Micrococcales</taxon>
        <taxon>Dermacoccaceae</taxon>
        <taxon>Branchiibius</taxon>
    </lineage>
</organism>
<evidence type="ECO:0000256" key="3">
    <source>
        <dbReference type="ARBA" id="ARBA00022475"/>
    </source>
</evidence>
<dbReference type="SUPFAM" id="SSF89392">
    <property type="entry name" value="Prokaryotic lipoproteins and lipoprotein localization factors"/>
    <property type="match status" value="1"/>
</dbReference>
<accession>A0A2Y8ZU52</accession>
<keyword evidence="3" id="KW-1003">Cell membrane</keyword>
<dbReference type="InterPro" id="IPR029046">
    <property type="entry name" value="LolA/LolB/LppX"/>
</dbReference>
<dbReference type="AlphaFoldDB" id="A0A2Y8ZU52"/>
<protein>
    <recommendedName>
        <fullName evidence="6">Lipoprotein LprG</fullName>
    </recommendedName>
</protein>
<reference evidence="5" key="1">
    <citation type="submission" date="2016-10" db="EMBL/GenBank/DDBJ databases">
        <authorList>
            <person name="Varghese N."/>
            <person name="Submissions S."/>
        </authorList>
    </citation>
    <scope>NUCLEOTIDE SEQUENCE [LARGE SCALE GENOMIC DNA]</scope>
    <source>
        <strain evidence="5">DSM 22951</strain>
    </source>
</reference>